<reference evidence="1 2" key="1">
    <citation type="submission" date="2017-06" db="EMBL/GenBank/DDBJ databases">
        <title>Azoarcus.</title>
        <authorList>
            <person name="Woo J.-H."/>
            <person name="Kim H.-S."/>
        </authorList>
    </citation>
    <scope>NUCLEOTIDE SEQUENCE [LARGE SCALE GENOMIC DNA]</scope>
    <source>
        <strain evidence="1 2">TSPY31</strain>
    </source>
</reference>
<dbReference type="Proteomes" id="UP000244930">
    <property type="component" value="Chromosome"/>
</dbReference>
<evidence type="ECO:0000313" key="2">
    <source>
        <dbReference type="Proteomes" id="UP000244930"/>
    </source>
</evidence>
<protein>
    <submittedName>
        <fullName evidence="1">Uncharacterized protein</fullName>
    </submittedName>
</protein>
<proteinExistence type="predicted"/>
<dbReference type="AlphaFoldDB" id="A0A2U8GQK9"/>
<keyword evidence="2" id="KW-1185">Reference proteome</keyword>
<evidence type="ECO:0000313" key="1">
    <source>
        <dbReference type="EMBL" id="AWI75770.1"/>
    </source>
</evidence>
<dbReference type="EMBL" id="CP022187">
    <property type="protein sequence ID" value="AWI75770.1"/>
    <property type="molecule type" value="Genomic_DNA"/>
</dbReference>
<dbReference type="RefSeq" id="WP_108949475.1">
    <property type="nucleotide sequence ID" value="NZ_CP022187.1"/>
</dbReference>
<sequence length="96" mass="10212">MLDHRTQLGSAASQGVVGFALALDGTEQLGVGLAQLPRAQDHPVFEFVLNDMKRLLRHLAGVDVLDDGDKVLLLSALCGLAAHIEADPAGRPFLRT</sequence>
<dbReference type="KEGG" id="acom:CEW83_11545"/>
<gene>
    <name evidence="1" type="ORF">CEW83_11545</name>
</gene>
<name>A0A2U8GQK9_9RHOO</name>
<accession>A0A2U8GQK9</accession>
<organism evidence="1 2">
    <name type="scientific">Parazoarcus communis</name>
    <dbReference type="NCBI Taxonomy" id="41977"/>
    <lineage>
        <taxon>Bacteria</taxon>
        <taxon>Pseudomonadati</taxon>
        <taxon>Pseudomonadota</taxon>
        <taxon>Betaproteobacteria</taxon>
        <taxon>Rhodocyclales</taxon>
        <taxon>Zoogloeaceae</taxon>
        <taxon>Parazoarcus</taxon>
    </lineage>
</organism>